<dbReference type="EMBL" id="LAZR01058010">
    <property type="protein sequence ID" value="KKK70817.1"/>
    <property type="molecule type" value="Genomic_DNA"/>
</dbReference>
<proteinExistence type="predicted"/>
<dbReference type="GO" id="GO:0004175">
    <property type="term" value="F:endopeptidase activity"/>
    <property type="evidence" value="ECO:0007669"/>
    <property type="project" value="UniProtKB-ARBA"/>
</dbReference>
<evidence type="ECO:0000313" key="3">
    <source>
        <dbReference type="EMBL" id="KKK70817.1"/>
    </source>
</evidence>
<feature type="non-terminal residue" evidence="3">
    <location>
        <position position="1"/>
    </location>
</feature>
<accession>A0A0F8XP34</accession>
<keyword evidence="1" id="KW-0812">Transmembrane</keyword>
<feature type="transmembrane region" description="Helical" evidence="1">
    <location>
        <begin position="57"/>
        <end position="85"/>
    </location>
</feature>
<organism evidence="3">
    <name type="scientific">marine sediment metagenome</name>
    <dbReference type="NCBI Taxonomy" id="412755"/>
    <lineage>
        <taxon>unclassified sequences</taxon>
        <taxon>metagenomes</taxon>
        <taxon>ecological metagenomes</taxon>
    </lineage>
</organism>
<feature type="transmembrane region" description="Helical" evidence="1">
    <location>
        <begin position="25"/>
        <end position="45"/>
    </location>
</feature>
<dbReference type="PANTHER" id="PTHR36435">
    <property type="entry name" value="SLR1288 PROTEIN"/>
    <property type="match status" value="1"/>
</dbReference>
<sequence>LVSDMDSALSWFGKLAQPVTPTPTLLLLATFIGLGLAPMVAVVAFHRRGIGTLWGQAPVVLSDFTICAATVGLVYGGGIAVWSWFYDTVPNIELWLWLSYLPLALLGVAVQTAAEELLFRGYLMQQLAARFRHPVIWLLIPALIFGAAHYDPTSAGPNTWLLVGSATLFGLIAADLTVVSGSLGAAWGVHFANNVVAILVLATQGTITGLALRLTPYDIDAAQVSAGAVLTDLALILLVWLLLRRHFVMRQARG</sequence>
<feature type="transmembrane region" description="Helical" evidence="1">
    <location>
        <begin position="131"/>
        <end position="148"/>
    </location>
</feature>
<keyword evidence="1" id="KW-1133">Transmembrane helix</keyword>
<dbReference type="Pfam" id="PF02517">
    <property type="entry name" value="Rce1-like"/>
    <property type="match status" value="1"/>
</dbReference>
<feature type="transmembrane region" description="Helical" evidence="1">
    <location>
        <begin position="191"/>
        <end position="212"/>
    </location>
</feature>
<dbReference type="GO" id="GO:0080120">
    <property type="term" value="P:CAAX-box protein maturation"/>
    <property type="evidence" value="ECO:0007669"/>
    <property type="project" value="UniProtKB-ARBA"/>
</dbReference>
<dbReference type="AlphaFoldDB" id="A0A0F8XP34"/>
<evidence type="ECO:0000259" key="2">
    <source>
        <dbReference type="Pfam" id="PF02517"/>
    </source>
</evidence>
<name>A0A0F8XP34_9ZZZZ</name>
<dbReference type="InterPro" id="IPR003675">
    <property type="entry name" value="Rce1/LyrA-like_dom"/>
</dbReference>
<feature type="transmembrane region" description="Helical" evidence="1">
    <location>
        <begin position="160"/>
        <end position="179"/>
    </location>
</feature>
<dbReference type="InterPro" id="IPR052710">
    <property type="entry name" value="CAAX_protease"/>
</dbReference>
<comment type="caution">
    <text evidence="3">The sequence shown here is derived from an EMBL/GenBank/DDBJ whole genome shotgun (WGS) entry which is preliminary data.</text>
</comment>
<dbReference type="PANTHER" id="PTHR36435:SF1">
    <property type="entry name" value="CAAX AMINO TERMINAL PROTEASE FAMILY PROTEIN"/>
    <property type="match status" value="1"/>
</dbReference>
<feature type="transmembrane region" description="Helical" evidence="1">
    <location>
        <begin position="224"/>
        <end position="243"/>
    </location>
</feature>
<keyword evidence="1" id="KW-0472">Membrane</keyword>
<evidence type="ECO:0000256" key="1">
    <source>
        <dbReference type="SAM" id="Phobius"/>
    </source>
</evidence>
<feature type="domain" description="CAAX prenyl protease 2/Lysostaphin resistance protein A-like" evidence="2">
    <location>
        <begin position="99"/>
        <end position="196"/>
    </location>
</feature>
<feature type="transmembrane region" description="Helical" evidence="1">
    <location>
        <begin position="97"/>
        <end position="119"/>
    </location>
</feature>
<reference evidence="3" key="1">
    <citation type="journal article" date="2015" name="Nature">
        <title>Complex archaea that bridge the gap between prokaryotes and eukaryotes.</title>
        <authorList>
            <person name="Spang A."/>
            <person name="Saw J.H."/>
            <person name="Jorgensen S.L."/>
            <person name="Zaremba-Niedzwiedzka K."/>
            <person name="Martijn J."/>
            <person name="Lind A.E."/>
            <person name="van Eijk R."/>
            <person name="Schleper C."/>
            <person name="Guy L."/>
            <person name="Ettema T.J."/>
        </authorList>
    </citation>
    <scope>NUCLEOTIDE SEQUENCE</scope>
</reference>
<protein>
    <recommendedName>
        <fullName evidence="2">CAAX prenyl protease 2/Lysostaphin resistance protein A-like domain-containing protein</fullName>
    </recommendedName>
</protein>
<gene>
    <name evidence="3" type="ORF">LCGC14_2920180</name>
</gene>